<comment type="caution">
    <text evidence="2">The sequence shown here is derived from an EMBL/GenBank/DDBJ whole genome shotgun (WGS) entry which is preliminary data.</text>
</comment>
<feature type="transmembrane region" description="Helical" evidence="1">
    <location>
        <begin position="66"/>
        <end position="84"/>
    </location>
</feature>
<evidence type="ECO:0000256" key="1">
    <source>
        <dbReference type="SAM" id="Phobius"/>
    </source>
</evidence>
<proteinExistence type="predicted"/>
<dbReference type="Proteomes" id="UP000295626">
    <property type="component" value="Unassembled WGS sequence"/>
</dbReference>
<evidence type="ECO:0000313" key="3">
    <source>
        <dbReference type="Proteomes" id="UP000295626"/>
    </source>
</evidence>
<dbReference type="EMBL" id="SMKE01000006">
    <property type="protein sequence ID" value="TDC02496.1"/>
    <property type="molecule type" value="Genomic_DNA"/>
</dbReference>
<feature type="transmembrane region" description="Helical" evidence="1">
    <location>
        <begin position="160"/>
        <end position="179"/>
    </location>
</feature>
<accession>A0ABY2DLZ1</accession>
<name>A0ABY2DLZ1_9ACTN</name>
<organism evidence="2 3">
    <name type="scientific">Micromonospora fluostatini</name>
    <dbReference type="NCBI Taxonomy" id="1629071"/>
    <lineage>
        <taxon>Bacteria</taxon>
        <taxon>Bacillati</taxon>
        <taxon>Actinomycetota</taxon>
        <taxon>Actinomycetes</taxon>
        <taxon>Micromonosporales</taxon>
        <taxon>Micromonosporaceae</taxon>
        <taxon>Micromonospora</taxon>
    </lineage>
</organism>
<protein>
    <submittedName>
        <fullName evidence="2">DUF624 domain-containing protein</fullName>
    </submittedName>
</protein>
<keyword evidence="1" id="KW-1133">Transmembrane helix</keyword>
<keyword evidence="1" id="KW-0472">Membrane</keyword>
<evidence type="ECO:0000313" key="2">
    <source>
        <dbReference type="EMBL" id="TDC02496.1"/>
    </source>
</evidence>
<keyword evidence="3" id="KW-1185">Reference proteome</keyword>
<reference evidence="2 3" key="1">
    <citation type="submission" date="2019-02" db="EMBL/GenBank/DDBJ databases">
        <title>Draft genome sequences of novel Actinobacteria.</title>
        <authorList>
            <person name="Sahin N."/>
            <person name="Ay H."/>
            <person name="Saygin H."/>
        </authorList>
    </citation>
    <scope>NUCLEOTIDE SEQUENCE [LARGE SCALE GENOMIC DNA]</scope>
    <source>
        <strain evidence="2 3">JCM 30529</strain>
    </source>
</reference>
<gene>
    <name evidence="2" type="ORF">E1091_00660</name>
</gene>
<keyword evidence="1" id="KW-0812">Transmembrane</keyword>
<feature type="transmembrane region" description="Helical" evidence="1">
    <location>
        <begin position="90"/>
        <end position="110"/>
    </location>
</feature>
<feature type="transmembrane region" description="Helical" evidence="1">
    <location>
        <begin position="6"/>
        <end position="36"/>
    </location>
</feature>
<sequence length="194" mass="20485">MLEFVAYPALAGCALLLLCLGVVTWLPALAAAAYALQQWRDDGRGRPFLGTLEAFGRYWRRLWRHALLSTVAGAVLAANVVFLATRTGAAALALLALQIGLVLAAVPYHLALAVTAARNPGGDVRRWSRGALLFAFASPRRGLGLLGVAVAAPVLTAPLAFGPLLLGGTLPLLVGLRLADRPRPCTPPDRKRKP</sequence>